<keyword evidence="2" id="KW-1185">Reference proteome</keyword>
<protein>
    <submittedName>
        <fullName evidence="1">Uncharacterized protein</fullName>
    </submittedName>
</protein>
<dbReference type="KEGG" id="hac:Hac_1699"/>
<proteinExistence type="predicted"/>
<dbReference type="Proteomes" id="UP000000775">
    <property type="component" value="Chromosome"/>
</dbReference>
<dbReference type="RefSeq" id="WP_011578484.1">
    <property type="nucleotide sequence ID" value="NC_008229.1"/>
</dbReference>
<gene>
    <name evidence="1" type="ordered locus">Hac_1699</name>
</gene>
<organism evidence="1 2">
    <name type="scientific">Helicobacter acinonychis (strain Sheeba)</name>
    <dbReference type="NCBI Taxonomy" id="382638"/>
    <lineage>
        <taxon>Bacteria</taxon>
        <taxon>Pseudomonadati</taxon>
        <taxon>Campylobacterota</taxon>
        <taxon>Epsilonproteobacteria</taxon>
        <taxon>Campylobacterales</taxon>
        <taxon>Helicobacteraceae</taxon>
        <taxon>Helicobacter</taxon>
    </lineage>
</organism>
<dbReference type="HOGENOM" id="CLU_2649446_0_0_7"/>
<evidence type="ECO:0000313" key="2">
    <source>
        <dbReference type="Proteomes" id="UP000000775"/>
    </source>
</evidence>
<dbReference type="EMBL" id="AM260522">
    <property type="protein sequence ID" value="CAK00401.1"/>
    <property type="molecule type" value="Genomic_DNA"/>
</dbReference>
<reference evidence="1 2" key="1">
    <citation type="journal article" date="2006" name="PLoS Genet.">
        <title>Who ate whom? Adaptive Helicobacter genomic changes that accompanied a host jump from early humans to large felines.</title>
        <authorList>
            <person name="Eppinger M."/>
            <person name="Baar C."/>
            <person name="Linz B."/>
            <person name="Raddatz G."/>
            <person name="Lanz C."/>
            <person name="Keller H."/>
            <person name="Morelli G."/>
            <person name="Gressmann H."/>
            <person name="Achtman M."/>
            <person name="Schuster S.C."/>
        </authorList>
    </citation>
    <scope>NUCLEOTIDE SEQUENCE [LARGE SCALE GENOMIC DNA]</scope>
    <source>
        <strain evidence="1 2">Sheeba</strain>
    </source>
</reference>
<dbReference type="BioCyc" id="HACI382638:HAC_RS08130-MONOMER"/>
<accession>Q17VC5</accession>
<sequence>MAQKYPKTFFDNKNALNDCKNLINSCYIDGILLKGLIKTLSVRLAYKINPTKSKTNEKDFLTLSSSLLNAEGNGFL</sequence>
<name>Q17VC5_HELAH</name>
<dbReference type="STRING" id="382638.Hac_1699"/>
<dbReference type="AlphaFoldDB" id="Q17VC5"/>
<evidence type="ECO:0000313" key="1">
    <source>
        <dbReference type="EMBL" id="CAK00401.1"/>
    </source>
</evidence>
<dbReference type="GeneID" id="99739385"/>